<dbReference type="PROSITE" id="PS50042">
    <property type="entry name" value="CNMP_BINDING_3"/>
    <property type="match status" value="1"/>
</dbReference>
<keyword evidence="5" id="KW-0406">Ion transport</keyword>
<feature type="transmembrane region" description="Helical" evidence="9">
    <location>
        <begin position="312"/>
        <end position="329"/>
    </location>
</feature>
<keyword evidence="12" id="KW-1185">Reference proteome</keyword>
<comment type="subcellular location">
    <subcellularLocation>
        <location evidence="1">Membrane</location>
        <topology evidence="1">Multi-pass membrane protein</topology>
    </subcellularLocation>
</comment>
<dbReference type="AlphaFoldDB" id="A0AA36IWX7"/>
<dbReference type="GO" id="GO:0016020">
    <property type="term" value="C:membrane"/>
    <property type="evidence" value="ECO:0007669"/>
    <property type="project" value="UniProtKB-SubCell"/>
</dbReference>
<dbReference type="GO" id="GO:0005249">
    <property type="term" value="F:voltage-gated potassium channel activity"/>
    <property type="evidence" value="ECO:0007669"/>
    <property type="project" value="InterPro"/>
</dbReference>
<protein>
    <recommendedName>
        <fullName evidence="10">Cyclic nucleotide-binding domain-containing protein</fullName>
    </recommendedName>
</protein>
<feature type="compositionally biased region" description="Low complexity" evidence="8">
    <location>
        <begin position="742"/>
        <end position="753"/>
    </location>
</feature>
<keyword evidence="3 9" id="KW-0812">Transmembrane</keyword>
<dbReference type="InterPro" id="IPR014710">
    <property type="entry name" value="RmlC-like_jellyroll"/>
</dbReference>
<dbReference type="SUPFAM" id="SSF81324">
    <property type="entry name" value="Voltage-gated potassium channels"/>
    <property type="match status" value="1"/>
</dbReference>
<comment type="caution">
    <text evidence="11">The sequence shown here is derived from an EMBL/GenBank/DDBJ whole genome shotgun (WGS) entry which is preliminary data.</text>
</comment>
<gene>
    <name evidence="11" type="ORF">EVOR1521_LOCUS19043</name>
</gene>
<evidence type="ECO:0000256" key="1">
    <source>
        <dbReference type="ARBA" id="ARBA00004141"/>
    </source>
</evidence>
<feature type="domain" description="Cyclic nucleotide-binding" evidence="10">
    <location>
        <begin position="469"/>
        <end position="566"/>
    </location>
</feature>
<accession>A0AA36IWX7</accession>
<dbReference type="InterPro" id="IPR005821">
    <property type="entry name" value="Ion_trans_dom"/>
</dbReference>
<evidence type="ECO:0000313" key="12">
    <source>
        <dbReference type="Proteomes" id="UP001178507"/>
    </source>
</evidence>
<dbReference type="InterPro" id="IPR000595">
    <property type="entry name" value="cNMP-bd_dom"/>
</dbReference>
<evidence type="ECO:0000313" key="11">
    <source>
        <dbReference type="EMBL" id="CAJ1394380.1"/>
    </source>
</evidence>
<dbReference type="InterPro" id="IPR003938">
    <property type="entry name" value="K_chnl_volt-dep_EAG/ELK/ERG"/>
</dbReference>
<dbReference type="PANTHER" id="PTHR47823:SF9">
    <property type="entry name" value="CHROMOSOME UNDETERMINED SCAFFOLD_10, WHOLE GENOME SHOTGUN SEQUENCE"/>
    <property type="match status" value="1"/>
</dbReference>
<name>A0AA36IWX7_9DINO</name>
<dbReference type="Proteomes" id="UP001178507">
    <property type="component" value="Unassembled WGS sequence"/>
</dbReference>
<evidence type="ECO:0000256" key="3">
    <source>
        <dbReference type="ARBA" id="ARBA00022692"/>
    </source>
</evidence>
<dbReference type="SUPFAM" id="SSF51206">
    <property type="entry name" value="cAMP-binding domain-like"/>
    <property type="match status" value="1"/>
</dbReference>
<sequence>MVVMERTRTLMDRTRTVVGPTKTLGPTRTIMDRAKSRQDDRAGVEDVMMAMKGRSMAGSKEFYSEDTYFEDDSEEVIEPAGCGLGGLIMYPDNSFRRLWTLLVVLLLFYTGTIFIYRLTFFRLNVAGEVEMTSAFWNYLDTMVDIMFWADLLIQFFFTYTNEKGAEVASPSKIAVRYLCGWFWVNAISCVPESAAEAAYGLIFGDDAVDKAAGNRSVRLLRMQRMTKIVRMLRLVKITQLTERMNLDTYIQRYKVVAVLNTLFGLVWAVHIMACGWYLCAAMHEDPHETWLARRLVGVNEVMLLNLSPFDQWAHAMYFIFAVFTTVGFGDISAFTTGEIMYVTLTMMVGAIVHSLIVGQVINEVTSDNTVNVFLKNKLKLAKEFAIHANLAPEGTKALSFWLEQNVRDLMTQQYKMDEMHQLITNDMPLSLMKELHSRLYHGQLGRNRFLRVPFVIATPPRLPLLLSLALTPKCYETGQLLYQSGDAAFHMYLVLSGTFAFVARPERATKSPRASEMWPYQLFSHSSYFGNFELHSGLKQFRRTTARCESEFGQALRLQREHYHRLCGEFPQFAGAWNYEAQRREALRVRLLSQHTKMHNYRILAARRVQKYVRQRWKLAREAILQGEVSPREVQPDICMDMRRTSWHSSSGEASETLASLSIGSVCHQRSDNNVVLRHMPGSPADRMGIERRPKMEEELLMRQQQLQASVTALKASAEVQAEQMEQMRRDLRYALQELRRPSATSSMQSTMPSTPPSKRGSKSSNAGKASEPSTRKYL</sequence>
<dbReference type="PANTHER" id="PTHR47823">
    <property type="entry name" value="ION_TRANS DOMAIN-CONTAINING PROTEIN"/>
    <property type="match status" value="1"/>
</dbReference>
<keyword evidence="7" id="KW-0407">Ion channel</keyword>
<keyword evidence="4 9" id="KW-1133">Transmembrane helix</keyword>
<feature type="transmembrane region" description="Helical" evidence="9">
    <location>
        <begin position="98"/>
        <end position="118"/>
    </location>
</feature>
<keyword evidence="2" id="KW-0813">Transport</keyword>
<feature type="transmembrane region" description="Helical" evidence="9">
    <location>
        <begin position="138"/>
        <end position="157"/>
    </location>
</feature>
<dbReference type="Pfam" id="PF00520">
    <property type="entry name" value="Ion_trans"/>
    <property type="match status" value="1"/>
</dbReference>
<dbReference type="Gene3D" id="1.10.287.70">
    <property type="match status" value="1"/>
</dbReference>
<dbReference type="Gene3D" id="2.60.120.10">
    <property type="entry name" value="Jelly Rolls"/>
    <property type="match status" value="1"/>
</dbReference>
<reference evidence="11" key="1">
    <citation type="submission" date="2023-08" db="EMBL/GenBank/DDBJ databases">
        <authorList>
            <person name="Chen Y."/>
            <person name="Shah S."/>
            <person name="Dougan E. K."/>
            <person name="Thang M."/>
            <person name="Chan C."/>
        </authorList>
    </citation>
    <scope>NUCLEOTIDE SEQUENCE</scope>
</reference>
<dbReference type="InterPro" id="IPR018490">
    <property type="entry name" value="cNMP-bd_dom_sf"/>
</dbReference>
<dbReference type="PRINTS" id="PR01463">
    <property type="entry name" value="EAGCHANLFMLY"/>
</dbReference>
<evidence type="ECO:0000256" key="4">
    <source>
        <dbReference type="ARBA" id="ARBA00022989"/>
    </source>
</evidence>
<evidence type="ECO:0000256" key="7">
    <source>
        <dbReference type="ARBA" id="ARBA00023303"/>
    </source>
</evidence>
<proteinExistence type="predicted"/>
<feature type="transmembrane region" description="Helical" evidence="9">
    <location>
        <begin position="341"/>
        <end position="361"/>
    </location>
</feature>
<evidence type="ECO:0000256" key="8">
    <source>
        <dbReference type="SAM" id="MobiDB-lite"/>
    </source>
</evidence>
<feature type="region of interest" description="Disordered" evidence="8">
    <location>
        <begin position="733"/>
        <end position="779"/>
    </location>
</feature>
<evidence type="ECO:0000256" key="6">
    <source>
        <dbReference type="ARBA" id="ARBA00023136"/>
    </source>
</evidence>
<evidence type="ECO:0000256" key="5">
    <source>
        <dbReference type="ARBA" id="ARBA00023065"/>
    </source>
</evidence>
<dbReference type="CDD" id="cd00038">
    <property type="entry name" value="CAP_ED"/>
    <property type="match status" value="1"/>
</dbReference>
<organism evidence="11 12">
    <name type="scientific">Effrenium voratum</name>
    <dbReference type="NCBI Taxonomy" id="2562239"/>
    <lineage>
        <taxon>Eukaryota</taxon>
        <taxon>Sar</taxon>
        <taxon>Alveolata</taxon>
        <taxon>Dinophyceae</taxon>
        <taxon>Suessiales</taxon>
        <taxon>Symbiodiniaceae</taxon>
        <taxon>Effrenium</taxon>
    </lineage>
</organism>
<keyword evidence="6 9" id="KW-0472">Membrane</keyword>
<evidence type="ECO:0000259" key="10">
    <source>
        <dbReference type="PROSITE" id="PS50042"/>
    </source>
</evidence>
<evidence type="ECO:0000256" key="9">
    <source>
        <dbReference type="SAM" id="Phobius"/>
    </source>
</evidence>
<dbReference type="EMBL" id="CAUJNA010002813">
    <property type="protein sequence ID" value="CAJ1394380.1"/>
    <property type="molecule type" value="Genomic_DNA"/>
</dbReference>
<evidence type="ECO:0000256" key="2">
    <source>
        <dbReference type="ARBA" id="ARBA00022448"/>
    </source>
</evidence>
<feature type="transmembrane region" description="Helical" evidence="9">
    <location>
        <begin position="253"/>
        <end position="278"/>
    </location>
</feature>